<reference evidence="1 2" key="1">
    <citation type="submission" date="2024-04" db="EMBL/GenBank/DDBJ databases">
        <title>Flavobacterium sp. DGU41 16S ribosomal RNA gene Genome sequencing and assembly.</title>
        <authorList>
            <person name="Park S."/>
        </authorList>
    </citation>
    <scope>NUCLEOTIDE SEQUENCE [LARGE SCALE GENOMIC DNA]</scope>
    <source>
        <strain evidence="1 2">DGU41</strain>
    </source>
</reference>
<evidence type="ECO:0000313" key="2">
    <source>
        <dbReference type="Proteomes" id="UP001393056"/>
    </source>
</evidence>
<dbReference type="EMBL" id="JBBYHT010000005">
    <property type="protein sequence ID" value="MEL1248473.1"/>
    <property type="molecule type" value="Genomic_DNA"/>
</dbReference>
<dbReference type="RefSeq" id="WP_341683350.1">
    <property type="nucleotide sequence ID" value="NZ_JBBYHT010000005.1"/>
</dbReference>
<dbReference type="Gene3D" id="1.20.120.450">
    <property type="entry name" value="dinb family like domain"/>
    <property type="match status" value="1"/>
</dbReference>
<dbReference type="Proteomes" id="UP001393056">
    <property type="component" value="Unassembled WGS sequence"/>
</dbReference>
<name>A0ABU9I7S3_9FLAO</name>
<protein>
    <submittedName>
        <fullName evidence="1">DUF1569 domain-containing protein</fullName>
    </submittedName>
</protein>
<accession>A0ABU9I7S3</accession>
<comment type="caution">
    <text evidence="1">The sequence shown here is derived from an EMBL/GenBank/DDBJ whole genome shotgun (WGS) entry which is preliminary data.</text>
</comment>
<evidence type="ECO:0000313" key="1">
    <source>
        <dbReference type="EMBL" id="MEL1248473.1"/>
    </source>
</evidence>
<organism evidence="1 2">
    <name type="scientific">Flavobacterium helocola</name>
    <dbReference type="NCBI Taxonomy" id="3139139"/>
    <lineage>
        <taxon>Bacteria</taxon>
        <taxon>Pseudomonadati</taxon>
        <taxon>Bacteroidota</taxon>
        <taxon>Flavobacteriia</taxon>
        <taxon>Flavobacteriales</taxon>
        <taxon>Flavobacteriaceae</taxon>
        <taxon>Flavobacterium</taxon>
    </lineage>
</organism>
<proteinExistence type="predicted"/>
<dbReference type="InterPro" id="IPR011463">
    <property type="entry name" value="DUF1569"/>
</dbReference>
<gene>
    <name evidence="1" type="ORF">AAEO58_10495</name>
</gene>
<keyword evidence="2" id="KW-1185">Reference proteome</keyword>
<sequence>MQNLQNLISQLESKISQFETTNLAVSGGSVGWHIEHSLKTIDQIITACKNSNPSDYQWHFNFKRFLILTVAKKIPRGKAKAPKIVRPEGDISTESLTLSLEKVKENLKNWESLDKNANFPHPFFGVLNKKETENFLVLHTKHHLMIVNDILKSN</sequence>
<dbReference type="InterPro" id="IPR034660">
    <property type="entry name" value="DinB/YfiT-like"/>
</dbReference>
<dbReference type="Pfam" id="PF07606">
    <property type="entry name" value="DUF1569"/>
    <property type="match status" value="1"/>
</dbReference>